<dbReference type="EMBL" id="FUEG01000001">
    <property type="protein sequence ID" value="SJK98150.1"/>
    <property type="molecule type" value="Genomic_DNA"/>
</dbReference>
<gene>
    <name evidence="2" type="ORF">ARMOST_01410</name>
</gene>
<dbReference type="OrthoDB" id="2899862at2759"/>
<feature type="region of interest" description="Disordered" evidence="1">
    <location>
        <begin position="466"/>
        <end position="485"/>
    </location>
</feature>
<accession>A0A284QP37</accession>
<evidence type="ECO:0000313" key="2">
    <source>
        <dbReference type="EMBL" id="SJK98150.1"/>
    </source>
</evidence>
<dbReference type="AlphaFoldDB" id="A0A284QP37"/>
<dbReference type="OMA" id="AWIDIRE"/>
<name>A0A284QP37_ARMOS</name>
<reference evidence="3" key="1">
    <citation type="journal article" date="2017" name="Nat. Ecol. Evol.">
        <title>Genome expansion and lineage-specific genetic innovations in the forest pathogenic fungi Armillaria.</title>
        <authorList>
            <person name="Sipos G."/>
            <person name="Prasanna A.N."/>
            <person name="Walter M.C."/>
            <person name="O'Connor E."/>
            <person name="Balint B."/>
            <person name="Krizsan K."/>
            <person name="Kiss B."/>
            <person name="Hess J."/>
            <person name="Varga T."/>
            <person name="Slot J."/>
            <person name="Riley R."/>
            <person name="Boka B."/>
            <person name="Rigling D."/>
            <person name="Barry K."/>
            <person name="Lee J."/>
            <person name="Mihaltcheva S."/>
            <person name="LaButti K."/>
            <person name="Lipzen A."/>
            <person name="Waldron R."/>
            <person name="Moloney N.M."/>
            <person name="Sperisen C."/>
            <person name="Kredics L."/>
            <person name="Vagvoelgyi C."/>
            <person name="Patrignani A."/>
            <person name="Fitzpatrick D."/>
            <person name="Nagy I."/>
            <person name="Doyle S."/>
            <person name="Anderson J.B."/>
            <person name="Grigoriev I.V."/>
            <person name="Gueldener U."/>
            <person name="Muensterkoetter M."/>
            <person name="Nagy L.G."/>
        </authorList>
    </citation>
    <scope>NUCLEOTIDE SEQUENCE [LARGE SCALE GENOMIC DNA]</scope>
    <source>
        <strain evidence="3">C18/9</strain>
    </source>
</reference>
<proteinExistence type="predicted"/>
<protein>
    <submittedName>
        <fullName evidence="2">Uncharacterized protein</fullName>
    </submittedName>
</protein>
<keyword evidence="3" id="KW-1185">Reference proteome</keyword>
<evidence type="ECO:0000256" key="1">
    <source>
        <dbReference type="SAM" id="MobiDB-lite"/>
    </source>
</evidence>
<feature type="compositionally biased region" description="Basic and acidic residues" evidence="1">
    <location>
        <begin position="466"/>
        <end position="475"/>
    </location>
</feature>
<sequence length="485" mass="53869">MPTKIDPPNSNMMLSLVSPKIASIPVKVDYSLLAKHLFQATRHFVLIGVEDYTNNGLTTVEKFERPRACDIRFATLPNAGQQRHGGWSSLEFPLEPCEKIRTFRLNEMNGLLAVITWFDEPVSKEGTLRMRLRITRFPKLVPMPGAATQEFPFEITARNNESSPDAWIDIREDLIGVRVHELEESTLRVYDWKTGLCRLEDRCSRGSQGTSFVFLQDDAIAVACRDSAAVNILAIPEKDSATATPPYPKLAAAIRTLKVSQDLLPPISQNSMYTAYPQGLPPPPEGQLDIIFPSVNCFSSIDSNIVIVSIVASGQSTDIAIHRETLRSFSAYASPLFPNVSVGQYVGDAGSVGRVIIPWEEWGEGKVEVFTGSLGESMVDGSWYATLSRDRRLRIHDFGSWWGAGPQPTGGGGKVVLDRLVGYNDAVVQFRENRVLGMMLKEHGDDGWFTSIDVYQVRDLRDKENRSDSTYHDITPRGSKLATTS</sequence>
<evidence type="ECO:0000313" key="3">
    <source>
        <dbReference type="Proteomes" id="UP000219338"/>
    </source>
</evidence>
<dbReference type="Proteomes" id="UP000219338">
    <property type="component" value="Unassembled WGS sequence"/>
</dbReference>
<organism evidence="2 3">
    <name type="scientific">Armillaria ostoyae</name>
    <name type="common">Armillaria root rot fungus</name>
    <dbReference type="NCBI Taxonomy" id="47428"/>
    <lineage>
        <taxon>Eukaryota</taxon>
        <taxon>Fungi</taxon>
        <taxon>Dikarya</taxon>
        <taxon>Basidiomycota</taxon>
        <taxon>Agaricomycotina</taxon>
        <taxon>Agaricomycetes</taxon>
        <taxon>Agaricomycetidae</taxon>
        <taxon>Agaricales</taxon>
        <taxon>Marasmiineae</taxon>
        <taxon>Physalacriaceae</taxon>
        <taxon>Armillaria</taxon>
    </lineage>
</organism>